<dbReference type="GO" id="GO:0005524">
    <property type="term" value="F:ATP binding"/>
    <property type="evidence" value="ECO:0007669"/>
    <property type="project" value="InterPro"/>
</dbReference>
<evidence type="ECO:0000256" key="1">
    <source>
        <dbReference type="SAM" id="MobiDB-lite"/>
    </source>
</evidence>
<name>A0A1I7VW18_LOALO</name>
<sequence length="189" mass="21819">MAPETIQRQPHYSVKSDVWSYGVLLYEIFNNGIKPWPNLDVRQCAANIKRGIMPDMPEITPKEVIHLVNKCWKINVEKRCDFKYITKKLKKVQSSYQLPEITNLTIAQLKNVGILTEEKAETQEEKDEEEIESISKTVTESVSTTGQWMSDSTVKPANEQDSINIASPIAPEIEKKEELERRKKQKEQE</sequence>
<feature type="compositionally biased region" description="Polar residues" evidence="1">
    <location>
        <begin position="138"/>
        <end position="165"/>
    </location>
</feature>
<dbReference type="PROSITE" id="PS50011">
    <property type="entry name" value="PROTEIN_KINASE_DOM"/>
    <property type="match status" value="1"/>
</dbReference>
<proteinExistence type="predicted"/>
<dbReference type="Pfam" id="PF07714">
    <property type="entry name" value="PK_Tyr_Ser-Thr"/>
    <property type="match status" value="1"/>
</dbReference>
<dbReference type="OrthoDB" id="5862519at2759"/>
<feature type="domain" description="Protein kinase" evidence="2">
    <location>
        <begin position="1"/>
        <end position="96"/>
    </location>
</feature>
<dbReference type="PANTHER" id="PTHR24416:SF611">
    <property type="entry name" value="TYROSINE-PROTEIN KINASE TRANSMEMBRANE RECEPTOR ROR"/>
    <property type="match status" value="1"/>
</dbReference>
<dbReference type="PANTHER" id="PTHR24416">
    <property type="entry name" value="TYROSINE-PROTEIN KINASE RECEPTOR"/>
    <property type="match status" value="1"/>
</dbReference>
<dbReference type="Proteomes" id="UP000095285">
    <property type="component" value="Unassembled WGS sequence"/>
</dbReference>
<dbReference type="InterPro" id="IPR001245">
    <property type="entry name" value="Ser-Thr/Tyr_kinase_cat_dom"/>
</dbReference>
<dbReference type="AlphaFoldDB" id="A0A1I7VW18"/>
<dbReference type="RefSeq" id="XP_003148921.2">
    <property type="nucleotide sequence ID" value="XM_003148873.2"/>
</dbReference>
<evidence type="ECO:0000313" key="3">
    <source>
        <dbReference type="Proteomes" id="UP000095285"/>
    </source>
</evidence>
<evidence type="ECO:0000259" key="2">
    <source>
        <dbReference type="PROSITE" id="PS50011"/>
    </source>
</evidence>
<reference evidence="3" key="1">
    <citation type="submission" date="2012-04" db="EMBL/GenBank/DDBJ databases">
        <title>The Genome Sequence of Loa loa.</title>
        <authorList>
            <consortium name="The Broad Institute Genome Sequencing Platform"/>
            <consortium name="Broad Institute Genome Sequencing Center for Infectious Disease"/>
            <person name="Nutman T.B."/>
            <person name="Fink D.L."/>
            <person name="Russ C."/>
            <person name="Young S."/>
            <person name="Zeng Q."/>
            <person name="Gargeya S."/>
            <person name="Alvarado L."/>
            <person name="Berlin A."/>
            <person name="Chapman S.B."/>
            <person name="Chen Z."/>
            <person name="Freedman E."/>
            <person name="Gellesch M."/>
            <person name="Goldberg J."/>
            <person name="Griggs A."/>
            <person name="Gujja S."/>
            <person name="Heilman E.R."/>
            <person name="Heiman D."/>
            <person name="Howarth C."/>
            <person name="Mehta T."/>
            <person name="Neiman D."/>
            <person name="Pearson M."/>
            <person name="Roberts A."/>
            <person name="Saif S."/>
            <person name="Shea T."/>
            <person name="Shenoy N."/>
            <person name="Sisk P."/>
            <person name="Stolte C."/>
            <person name="Sykes S."/>
            <person name="White J."/>
            <person name="Yandava C."/>
            <person name="Haas B."/>
            <person name="Henn M.R."/>
            <person name="Nusbaum C."/>
            <person name="Birren B."/>
        </authorList>
    </citation>
    <scope>NUCLEOTIDE SEQUENCE [LARGE SCALE GENOMIC DNA]</scope>
</reference>
<keyword evidence="3" id="KW-1185">Reference proteome</keyword>
<dbReference type="STRING" id="7209.A0A1I7VW18"/>
<dbReference type="CTD" id="9950834"/>
<dbReference type="GO" id="GO:0007169">
    <property type="term" value="P:cell surface receptor protein tyrosine kinase signaling pathway"/>
    <property type="evidence" value="ECO:0007669"/>
    <property type="project" value="TreeGrafter"/>
</dbReference>
<feature type="region of interest" description="Disordered" evidence="1">
    <location>
        <begin position="120"/>
        <end position="189"/>
    </location>
</feature>
<dbReference type="InterPro" id="IPR050122">
    <property type="entry name" value="RTK"/>
</dbReference>
<gene>
    <name evidence="4" type="primary">LOAG_13364</name>
</gene>
<dbReference type="Gene3D" id="1.10.510.10">
    <property type="entry name" value="Transferase(Phosphotransferase) domain 1"/>
    <property type="match status" value="1"/>
</dbReference>
<dbReference type="GO" id="GO:0043235">
    <property type="term" value="C:receptor complex"/>
    <property type="evidence" value="ECO:0007669"/>
    <property type="project" value="TreeGrafter"/>
</dbReference>
<dbReference type="InterPro" id="IPR000719">
    <property type="entry name" value="Prot_kinase_dom"/>
</dbReference>
<dbReference type="WBParaSite" id="EN70_6894">
    <property type="protein sequence ID" value="EN70_6894"/>
    <property type="gene ID" value="EN70_6894"/>
</dbReference>
<protein>
    <submittedName>
        <fullName evidence="4">Protein kinase domain-containing protein</fullName>
    </submittedName>
</protein>
<dbReference type="GeneID" id="9950834"/>
<organism evidence="3 4">
    <name type="scientific">Loa loa</name>
    <name type="common">Eye worm</name>
    <name type="synonym">Filaria loa</name>
    <dbReference type="NCBI Taxonomy" id="7209"/>
    <lineage>
        <taxon>Eukaryota</taxon>
        <taxon>Metazoa</taxon>
        <taxon>Ecdysozoa</taxon>
        <taxon>Nematoda</taxon>
        <taxon>Chromadorea</taxon>
        <taxon>Rhabditida</taxon>
        <taxon>Spirurina</taxon>
        <taxon>Spiruromorpha</taxon>
        <taxon>Filarioidea</taxon>
        <taxon>Onchocercidae</taxon>
        <taxon>Loa</taxon>
    </lineage>
</organism>
<dbReference type="GO" id="GO:0004714">
    <property type="term" value="F:transmembrane receptor protein tyrosine kinase activity"/>
    <property type="evidence" value="ECO:0007669"/>
    <property type="project" value="TreeGrafter"/>
</dbReference>
<dbReference type="GO" id="GO:0005886">
    <property type="term" value="C:plasma membrane"/>
    <property type="evidence" value="ECO:0007669"/>
    <property type="project" value="TreeGrafter"/>
</dbReference>
<feature type="compositionally biased region" description="Basic and acidic residues" evidence="1">
    <location>
        <begin position="172"/>
        <end position="189"/>
    </location>
</feature>
<dbReference type="InParanoid" id="A0A1I7VW18"/>
<dbReference type="InterPro" id="IPR011009">
    <property type="entry name" value="Kinase-like_dom_sf"/>
</dbReference>
<reference evidence="4" key="2">
    <citation type="submission" date="2016-11" db="UniProtKB">
        <authorList>
            <consortium name="WormBaseParasite"/>
        </authorList>
    </citation>
    <scope>IDENTIFICATION</scope>
</reference>
<dbReference type="eggNOG" id="KOG0200">
    <property type="taxonomic scope" value="Eukaryota"/>
</dbReference>
<dbReference type="KEGG" id="loa:LOAG_13364"/>
<evidence type="ECO:0000313" key="4">
    <source>
        <dbReference type="WBParaSite" id="EN70_6894"/>
    </source>
</evidence>
<accession>A0A1I7VW18</accession>
<dbReference type="SUPFAM" id="SSF56112">
    <property type="entry name" value="Protein kinase-like (PK-like)"/>
    <property type="match status" value="1"/>
</dbReference>